<feature type="compositionally biased region" description="Basic and acidic residues" evidence="12">
    <location>
        <begin position="146"/>
        <end position="160"/>
    </location>
</feature>
<keyword evidence="14" id="KW-1185">Reference proteome</keyword>
<evidence type="ECO:0000256" key="12">
    <source>
        <dbReference type="SAM" id="MobiDB-lite"/>
    </source>
</evidence>
<proteinExistence type="inferred from homology"/>
<feature type="region of interest" description="Disordered" evidence="12">
    <location>
        <begin position="620"/>
        <end position="639"/>
    </location>
</feature>
<dbReference type="EC" id="2.3.2.2" evidence="11"/>
<keyword evidence="5 11" id="KW-0378">Hydrolase</keyword>
<dbReference type="GO" id="GO:0036374">
    <property type="term" value="F:glutathione hydrolase activity"/>
    <property type="evidence" value="ECO:0007669"/>
    <property type="project" value="UniProtKB-UniRule"/>
</dbReference>
<evidence type="ECO:0000256" key="1">
    <source>
        <dbReference type="ARBA" id="ARBA00001049"/>
    </source>
</evidence>
<comment type="PTM">
    <text evidence="11">Cleaved by autocatalysis into a large and a small subunit.</text>
</comment>
<dbReference type="Pfam" id="PF01019">
    <property type="entry name" value="G_glu_transpept"/>
    <property type="match status" value="1"/>
</dbReference>
<keyword evidence="6 11" id="KW-0865">Zymogen</keyword>
<feature type="compositionally biased region" description="Basic and acidic residues" evidence="12">
    <location>
        <begin position="423"/>
        <end position="435"/>
    </location>
</feature>
<feature type="compositionally biased region" description="Low complexity" evidence="12">
    <location>
        <begin position="17"/>
        <end position="28"/>
    </location>
</feature>
<dbReference type="EMBL" id="FOGO01000004">
    <property type="protein sequence ID" value="SER78905.1"/>
    <property type="molecule type" value="Genomic_DNA"/>
</dbReference>
<evidence type="ECO:0000256" key="4">
    <source>
        <dbReference type="ARBA" id="ARBA00022679"/>
    </source>
</evidence>
<name>A0A1H9S2Q7_9ACTN</name>
<evidence type="ECO:0000256" key="6">
    <source>
        <dbReference type="ARBA" id="ARBA00023145"/>
    </source>
</evidence>
<dbReference type="PRINTS" id="PR01210">
    <property type="entry name" value="GGTRANSPTASE"/>
</dbReference>
<evidence type="ECO:0000256" key="7">
    <source>
        <dbReference type="ARBA" id="ARBA00023315"/>
    </source>
</evidence>
<feature type="region of interest" description="Disordered" evidence="12">
    <location>
        <begin position="1"/>
        <end position="34"/>
    </location>
</feature>
<comment type="catalytic activity">
    <reaction evidence="1 11">
        <text>an S-substituted glutathione + H2O = an S-substituted L-cysteinylglycine + L-glutamate</text>
        <dbReference type="Rhea" id="RHEA:59468"/>
        <dbReference type="ChEBI" id="CHEBI:15377"/>
        <dbReference type="ChEBI" id="CHEBI:29985"/>
        <dbReference type="ChEBI" id="CHEBI:90779"/>
        <dbReference type="ChEBI" id="CHEBI:143103"/>
        <dbReference type="EC" id="3.4.19.13"/>
    </reaction>
</comment>
<sequence>MTPSPAGHPPRPDDGPPARAGGYTAGRPARPRRRTARRLAAVLGTGAVVAGLLGAAPAQPDRHPAGHGHPHGKSPVATGYGGAVSSVDADASAAGIRVLKNGGNAADAAVATAAALGVTEPYSAGIGGGGYFVYYDAATRRVHTLDGRETAPRSADRNLFTEDGEPLPFDQAVTSGLGVGTPGTAATWEKALRAYGTRSLAQALRPATELARRGFTVDQTFRDQTAQNEDRFRDFPATAELFLPGGELPEVGSRLRNPDLARTYRQLAREGTDALYRGGIGRDLVRTVRKPPVAEGTDRTVRPGDLTAEDLRAYRVLSQRPTRTAYRGLDVYGMAPSSSGGTTVAEALNILERSDLGSLSRTAYLHRYLEASRIAFADRGRWVGDPAQEDVPTRGLTSQRFADARECLIDDAAALRSPVAPGDPRRPESCERGDADQAAPTTYEGENTTHLTVADKWGNVVAYTLTIEQTGGSGITVPGRGFLLNNELTDFSFVPSAPGVHDPNLPGPGKRPRSSMSPTVVLRHGKPVLALGSPGGSTIITTVLQTLTNHLDRGMPLVDAIAAPRASQRNTAKTVAEPALMDSPVRRRLAALGHSFEETAEIGAVTGVRRLPGSGHWRAAAEPERRGGGSAMVVHPARH</sequence>
<dbReference type="InterPro" id="IPR029055">
    <property type="entry name" value="Ntn_hydrolases_N"/>
</dbReference>
<dbReference type="UniPathway" id="UPA00204"/>
<dbReference type="InterPro" id="IPR043137">
    <property type="entry name" value="GGT_ssub_C"/>
</dbReference>
<dbReference type="PANTHER" id="PTHR43199">
    <property type="entry name" value="GLUTATHIONE HYDROLASE"/>
    <property type="match status" value="1"/>
</dbReference>
<dbReference type="EC" id="3.4.19.13" evidence="11"/>
<feature type="region of interest" description="Disordered" evidence="12">
    <location>
        <begin position="415"/>
        <end position="443"/>
    </location>
</feature>
<evidence type="ECO:0000256" key="10">
    <source>
        <dbReference type="PIRSR" id="PIRSR600101-2"/>
    </source>
</evidence>
<dbReference type="SUPFAM" id="SSF56235">
    <property type="entry name" value="N-terminal nucleophile aminohydrolases (Ntn hydrolases)"/>
    <property type="match status" value="1"/>
</dbReference>
<evidence type="ECO:0000256" key="9">
    <source>
        <dbReference type="PIRSR" id="PIRSR600101-1"/>
    </source>
</evidence>
<gene>
    <name evidence="13" type="ORF">SAMN05421870_104247</name>
</gene>
<feature type="active site" description="Nucleophile" evidence="9">
    <location>
        <position position="448"/>
    </location>
</feature>
<evidence type="ECO:0000256" key="8">
    <source>
        <dbReference type="ARBA" id="ARBA00047417"/>
    </source>
</evidence>
<dbReference type="GO" id="GO:0103068">
    <property type="term" value="F:leukotriene C4 gamma-glutamyl transferase activity"/>
    <property type="evidence" value="ECO:0007669"/>
    <property type="project" value="UniProtKB-EC"/>
</dbReference>
<dbReference type="InterPro" id="IPR000101">
    <property type="entry name" value="GGT_peptidase"/>
</dbReference>
<dbReference type="InterPro" id="IPR043138">
    <property type="entry name" value="GGT_lsub"/>
</dbReference>
<dbReference type="RefSeq" id="WP_239501958.1">
    <property type="nucleotide sequence ID" value="NZ_FOGO01000004.1"/>
</dbReference>
<dbReference type="GO" id="GO:0006751">
    <property type="term" value="P:glutathione catabolic process"/>
    <property type="evidence" value="ECO:0007669"/>
    <property type="project" value="UniProtKB-UniRule"/>
</dbReference>
<comment type="catalytic activity">
    <reaction evidence="8 11">
        <text>an N-terminal (5-L-glutamyl)-[peptide] + an alpha-amino acid = 5-L-glutamyl amino acid + an N-terminal L-alpha-aminoacyl-[peptide]</text>
        <dbReference type="Rhea" id="RHEA:23904"/>
        <dbReference type="Rhea" id="RHEA-COMP:9780"/>
        <dbReference type="Rhea" id="RHEA-COMP:9795"/>
        <dbReference type="ChEBI" id="CHEBI:77644"/>
        <dbReference type="ChEBI" id="CHEBI:78597"/>
        <dbReference type="ChEBI" id="CHEBI:78599"/>
        <dbReference type="ChEBI" id="CHEBI:78608"/>
        <dbReference type="EC" id="2.3.2.2"/>
    </reaction>
</comment>
<feature type="binding site" evidence="10">
    <location>
        <position position="148"/>
    </location>
    <ligand>
        <name>L-glutamate</name>
        <dbReference type="ChEBI" id="CHEBI:29985"/>
    </ligand>
</feature>
<feature type="region of interest" description="Disordered" evidence="12">
    <location>
        <begin position="56"/>
        <end position="81"/>
    </location>
</feature>
<comment type="similarity">
    <text evidence="3 11">Belongs to the gamma-glutamyltransferase family.</text>
</comment>
<comment type="pathway">
    <text evidence="11">Sulfur metabolism; glutathione metabolism.</text>
</comment>
<dbReference type="GO" id="GO:0006750">
    <property type="term" value="P:glutathione biosynthetic process"/>
    <property type="evidence" value="ECO:0007669"/>
    <property type="project" value="UniProtKB-KW"/>
</dbReference>
<evidence type="ECO:0000313" key="14">
    <source>
        <dbReference type="Proteomes" id="UP000182841"/>
    </source>
</evidence>
<comment type="catalytic activity">
    <reaction evidence="2 11">
        <text>glutathione + H2O = L-cysteinylglycine + L-glutamate</text>
        <dbReference type="Rhea" id="RHEA:28807"/>
        <dbReference type="ChEBI" id="CHEBI:15377"/>
        <dbReference type="ChEBI" id="CHEBI:29985"/>
        <dbReference type="ChEBI" id="CHEBI:57925"/>
        <dbReference type="ChEBI" id="CHEBI:61694"/>
        <dbReference type="EC" id="3.4.19.13"/>
    </reaction>
</comment>
<dbReference type="STRING" id="943816.AN217_20025"/>
<keyword evidence="11" id="KW-0317">Glutathione biosynthesis</keyword>
<evidence type="ECO:0000256" key="5">
    <source>
        <dbReference type="ARBA" id="ARBA00022801"/>
    </source>
</evidence>
<evidence type="ECO:0000313" key="13">
    <source>
        <dbReference type="EMBL" id="SER78905.1"/>
    </source>
</evidence>
<evidence type="ECO:0000256" key="2">
    <source>
        <dbReference type="ARBA" id="ARBA00001089"/>
    </source>
</evidence>
<protein>
    <recommendedName>
        <fullName evidence="11">Glutathione hydrolase proenzyme</fullName>
        <ecNumber evidence="11">2.3.2.2</ecNumber>
        <ecNumber evidence="11">3.4.19.13</ecNumber>
    </recommendedName>
    <component>
        <recommendedName>
            <fullName evidence="11">Glutathione hydrolase large chain</fullName>
        </recommendedName>
    </component>
    <component>
        <recommendedName>
            <fullName evidence="11">Glutathione hydrolase small chain</fullName>
        </recommendedName>
    </component>
</protein>
<feature type="binding site" evidence="10">
    <location>
        <position position="536"/>
    </location>
    <ligand>
        <name>L-glutamate</name>
        <dbReference type="ChEBI" id="CHEBI:29985"/>
    </ligand>
</feature>
<accession>A0A1H9S2Q7</accession>
<feature type="region of interest" description="Disordered" evidence="12">
    <location>
        <begin position="146"/>
        <end position="166"/>
    </location>
</feature>
<evidence type="ECO:0000256" key="11">
    <source>
        <dbReference type="RuleBase" id="RU368036"/>
    </source>
</evidence>
<feature type="binding site" evidence="10">
    <location>
        <position position="490"/>
    </location>
    <ligand>
        <name>L-glutamate</name>
        <dbReference type="ChEBI" id="CHEBI:29985"/>
    </ligand>
</feature>
<evidence type="ECO:0000256" key="3">
    <source>
        <dbReference type="ARBA" id="ARBA00009381"/>
    </source>
</evidence>
<dbReference type="Gene3D" id="1.10.246.130">
    <property type="match status" value="1"/>
</dbReference>
<keyword evidence="7 11" id="KW-0012">Acyltransferase</keyword>
<dbReference type="Gene3D" id="3.60.20.40">
    <property type="match status" value="1"/>
</dbReference>
<dbReference type="PANTHER" id="PTHR43199:SF1">
    <property type="entry name" value="GLUTATHIONE HYDROLASE PROENZYME"/>
    <property type="match status" value="1"/>
</dbReference>
<feature type="binding site" evidence="10">
    <location>
        <begin position="514"/>
        <end position="515"/>
    </location>
    <ligand>
        <name>L-glutamate</name>
        <dbReference type="ChEBI" id="CHEBI:29985"/>
    </ligand>
</feature>
<reference evidence="14" key="1">
    <citation type="submission" date="2016-10" db="EMBL/GenBank/DDBJ databases">
        <authorList>
            <person name="Varghese N."/>
            <person name="Submissions S."/>
        </authorList>
    </citation>
    <scope>NUCLEOTIDE SEQUENCE [LARGE SCALE GENOMIC DNA]</scope>
    <source>
        <strain evidence="14">CGMCC 4.6825</strain>
    </source>
</reference>
<keyword evidence="4 11" id="KW-0808">Transferase</keyword>
<organism evidence="13 14">
    <name type="scientific">Streptomyces qinglanensis</name>
    <dbReference type="NCBI Taxonomy" id="943816"/>
    <lineage>
        <taxon>Bacteria</taxon>
        <taxon>Bacillati</taxon>
        <taxon>Actinomycetota</taxon>
        <taxon>Actinomycetes</taxon>
        <taxon>Kitasatosporales</taxon>
        <taxon>Streptomycetaceae</taxon>
        <taxon>Streptomyces</taxon>
    </lineage>
</organism>
<dbReference type="Proteomes" id="UP000182841">
    <property type="component" value="Unassembled WGS sequence"/>
</dbReference>
<dbReference type="AlphaFoldDB" id="A0A1H9S2Q7"/>
<dbReference type="NCBIfam" id="TIGR00066">
    <property type="entry name" value="g_glut_trans"/>
    <property type="match status" value="1"/>
</dbReference>
<comment type="subunit">
    <text evidence="11">This enzyme consists of two polypeptide chains, which are synthesized in precursor form from a single polypeptide.</text>
</comment>
<dbReference type="InterPro" id="IPR051792">
    <property type="entry name" value="GGT_bact"/>
</dbReference>